<keyword evidence="8" id="KW-0816">Tricarboxylic acid cycle</keyword>
<organism evidence="17 18">
    <name type="scientific">Mesorhizobium qingshengii</name>
    <dbReference type="NCBI Taxonomy" id="1165689"/>
    <lineage>
        <taxon>Bacteria</taxon>
        <taxon>Pseudomonadati</taxon>
        <taxon>Pseudomonadota</taxon>
        <taxon>Alphaproteobacteria</taxon>
        <taxon>Hyphomicrobiales</taxon>
        <taxon>Phyllobacteriaceae</taxon>
        <taxon>Mesorhizobium</taxon>
    </lineage>
</organism>
<dbReference type="NCBIfam" id="TIGR02968">
    <property type="entry name" value="succ_dehyd_anc"/>
    <property type="match status" value="1"/>
</dbReference>
<evidence type="ECO:0000256" key="5">
    <source>
        <dbReference type="ARBA" id="ARBA00011558"/>
    </source>
</evidence>
<evidence type="ECO:0000256" key="6">
    <source>
        <dbReference type="ARBA" id="ARBA00019425"/>
    </source>
</evidence>
<dbReference type="RefSeq" id="WP_269908587.1">
    <property type="nucleotide sequence ID" value="NZ_JAPFQA010000025.1"/>
</dbReference>
<dbReference type="Pfam" id="PF01127">
    <property type="entry name" value="Sdh_cyt"/>
    <property type="match status" value="1"/>
</dbReference>
<keyword evidence="10 16" id="KW-0812">Transmembrane</keyword>
<evidence type="ECO:0000256" key="10">
    <source>
        <dbReference type="ARBA" id="ARBA00022692"/>
    </source>
</evidence>
<sequence length="128" mass="13710">MHKQDRRSLLSRATGLGSARKGVGHWWAERVTAIALVPLTIWFLASVVALTGSDRAGVVTWLRTPSAAICMVLLLVALFYHMALGLQVVIEDYVHSGARFAVLIAIRLACFALAGTGILVTLRISVGG</sequence>
<keyword evidence="7" id="KW-0813">Transport</keyword>
<dbReference type="Gene3D" id="1.20.1300.10">
    <property type="entry name" value="Fumarate reductase/succinate dehydrogenase, transmembrane subunit"/>
    <property type="match status" value="1"/>
</dbReference>
<keyword evidence="12" id="KW-0249">Electron transport</keyword>
<evidence type="ECO:0000313" key="18">
    <source>
        <dbReference type="Proteomes" id="UP001152178"/>
    </source>
</evidence>
<evidence type="ECO:0000256" key="8">
    <source>
        <dbReference type="ARBA" id="ARBA00022532"/>
    </source>
</evidence>
<comment type="caution">
    <text evidence="17">The sequence shown here is derived from an EMBL/GenBank/DDBJ whole genome shotgun (WGS) entry which is preliminary data.</text>
</comment>
<feature type="transmembrane region" description="Helical" evidence="16">
    <location>
        <begin position="100"/>
        <end position="122"/>
    </location>
</feature>
<gene>
    <name evidence="17" type="primary">sdhD</name>
    <name evidence="17" type="ORF">OOJ09_29540</name>
</gene>
<keyword evidence="9" id="KW-0349">Heme</keyword>
<comment type="pathway">
    <text evidence="4">Carbohydrate metabolism; tricarboxylic acid cycle.</text>
</comment>
<name>A0ABT4R3C1_9HYPH</name>
<dbReference type="EMBL" id="JAPFQA010000025">
    <property type="protein sequence ID" value="MCZ8548333.1"/>
    <property type="molecule type" value="Genomic_DNA"/>
</dbReference>
<keyword evidence="13 16" id="KW-1133">Transmembrane helix</keyword>
<feature type="transmembrane region" description="Helical" evidence="16">
    <location>
        <begin position="62"/>
        <end position="80"/>
    </location>
</feature>
<evidence type="ECO:0000256" key="14">
    <source>
        <dbReference type="ARBA" id="ARBA00023004"/>
    </source>
</evidence>
<comment type="cofactor">
    <cofactor evidence="1">
        <name>heme</name>
        <dbReference type="ChEBI" id="CHEBI:30413"/>
    </cofactor>
</comment>
<feature type="transmembrane region" description="Helical" evidence="16">
    <location>
        <begin position="31"/>
        <end position="50"/>
    </location>
</feature>
<evidence type="ECO:0000256" key="12">
    <source>
        <dbReference type="ARBA" id="ARBA00022982"/>
    </source>
</evidence>
<evidence type="ECO:0000256" key="13">
    <source>
        <dbReference type="ARBA" id="ARBA00022989"/>
    </source>
</evidence>
<dbReference type="SUPFAM" id="SSF81343">
    <property type="entry name" value="Fumarate reductase respiratory complex transmembrane subunits"/>
    <property type="match status" value="1"/>
</dbReference>
<keyword evidence="11" id="KW-0479">Metal-binding</keyword>
<keyword evidence="18" id="KW-1185">Reference proteome</keyword>
<dbReference type="CDD" id="cd03495">
    <property type="entry name" value="SQR_TypeC_SdhD_like"/>
    <property type="match status" value="1"/>
</dbReference>
<comment type="subunit">
    <text evidence="5">Part of an enzyme complex containing four subunits: a flavoprotein, an iron-sulfur protein, plus two membrane-anchoring proteins, SdhC and SdhD.</text>
</comment>
<comment type="subcellular location">
    <subcellularLocation>
        <location evidence="3">Membrane</location>
        <topology evidence="3">Multi-pass membrane protein</topology>
    </subcellularLocation>
</comment>
<evidence type="ECO:0000256" key="4">
    <source>
        <dbReference type="ARBA" id="ARBA00005163"/>
    </source>
</evidence>
<keyword evidence="15 16" id="KW-0472">Membrane</keyword>
<proteinExistence type="predicted"/>
<reference evidence="17" key="1">
    <citation type="submission" date="2022-11" db="EMBL/GenBank/DDBJ databases">
        <authorList>
            <person name="Coimbra C."/>
        </authorList>
    </citation>
    <scope>NUCLEOTIDE SEQUENCE</scope>
    <source>
        <strain evidence="17">Jales19</strain>
    </source>
</reference>
<evidence type="ECO:0000256" key="16">
    <source>
        <dbReference type="SAM" id="Phobius"/>
    </source>
</evidence>
<comment type="function">
    <text evidence="2">Membrane-anchoring subunit of succinate dehydrogenase (SDH).</text>
</comment>
<evidence type="ECO:0000256" key="11">
    <source>
        <dbReference type="ARBA" id="ARBA00022723"/>
    </source>
</evidence>
<evidence type="ECO:0000256" key="3">
    <source>
        <dbReference type="ARBA" id="ARBA00004141"/>
    </source>
</evidence>
<evidence type="ECO:0000256" key="7">
    <source>
        <dbReference type="ARBA" id="ARBA00022448"/>
    </source>
</evidence>
<keyword evidence="14" id="KW-0408">Iron</keyword>
<dbReference type="InterPro" id="IPR000701">
    <property type="entry name" value="SuccDH_FuR_B_TM-su"/>
</dbReference>
<evidence type="ECO:0000256" key="9">
    <source>
        <dbReference type="ARBA" id="ARBA00022617"/>
    </source>
</evidence>
<accession>A0ABT4R3C1</accession>
<evidence type="ECO:0000256" key="2">
    <source>
        <dbReference type="ARBA" id="ARBA00004050"/>
    </source>
</evidence>
<evidence type="ECO:0000256" key="15">
    <source>
        <dbReference type="ARBA" id="ARBA00023136"/>
    </source>
</evidence>
<dbReference type="InterPro" id="IPR034804">
    <property type="entry name" value="SQR/QFR_C/D"/>
</dbReference>
<evidence type="ECO:0000256" key="1">
    <source>
        <dbReference type="ARBA" id="ARBA00001971"/>
    </source>
</evidence>
<evidence type="ECO:0000313" key="17">
    <source>
        <dbReference type="EMBL" id="MCZ8548333.1"/>
    </source>
</evidence>
<protein>
    <recommendedName>
        <fullName evidence="6">Succinate dehydrogenase hydrophobic membrane anchor subunit</fullName>
    </recommendedName>
</protein>
<dbReference type="Proteomes" id="UP001152178">
    <property type="component" value="Unassembled WGS sequence"/>
</dbReference>
<dbReference type="InterPro" id="IPR014312">
    <property type="entry name" value="Succ_DH_anchor"/>
</dbReference>